<comment type="caution">
    <text evidence="1">The sequence shown here is derived from an EMBL/GenBank/DDBJ whole genome shotgun (WGS) entry which is preliminary data.</text>
</comment>
<evidence type="ECO:0000313" key="1">
    <source>
        <dbReference type="EMBL" id="KMQ81796.1"/>
    </source>
</evidence>
<proteinExistence type="predicted"/>
<keyword evidence="2" id="KW-1185">Reference proteome</keyword>
<reference evidence="1 2" key="1">
    <citation type="submission" date="2015-04" db="EMBL/GenBank/DDBJ databases">
        <title>Lasius niger genome sequencing.</title>
        <authorList>
            <person name="Konorov E.A."/>
            <person name="Nikitin M.A."/>
            <person name="Kirill M.V."/>
            <person name="Chang P."/>
        </authorList>
    </citation>
    <scope>NUCLEOTIDE SEQUENCE [LARGE SCALE GENOMIC DNA]</scope>
    <source>
        <tissue evidence="1">Whole</tissue>
    </source>
</reference>
<dbReference type="Proteomes" id="UP000036403">
    <property type="component" value="Unassembled WGS sequence"/>
</dbReference>
<name>A0A0J7JVB3_LASNI</name>
<dbReference type="PaxDb" id="67767-A0A0J7JVB3"/>
<dbReference type="AlphaFoldDB" id="A0A0J7JVB3"/>
<accession>A0A0J7JVB3</accession>
<sequence>MLRGTWWGNSPRTLLSIYKAFVRGSMEYGSFTFPYNNHSIMSSLDKIQFKAIRLCLGLRKTTPTNIMLAEAREPPLCMRFKYLTSKYI</sequence>
<protein>
    <submittedName>
        <fullName evidence="1">Pol-like protein</fullName>
    </submittedName>
</protein>
<gene>
    <name evidence="1" type="ORF">RF55_25181</name>
</gene>
<organism evidence="1 2">
    <name type="scientific">Lasius niger</name>
    <name type="common">Black garden ant</name>
    <dbReference type="NCBI Taxonomy" id="67767"/>
    <lineage>
        <taxon>Eukaryota</taxon>
        <taxon>Metazoa</taxon>
        <taxon>Ecdysozoa</taxon>
        <taxon>Arthropoda</taxon>
        <taxon>Hexapoda</taxon>
        <taxon>Insecta</taxon>
        <taxon>Pterygota</taxon>
        <taxon>Neoptera</taxon>
        <taxon>Endopterygota</taxon>
        <taxon>Hymenoptera</taxon>
        <taxon>Apocrita</taxon>
        <taxon>Aculeata</taxon>
        <taxon>Formicoidea</taxon>
        <taxon>Formicidae</taxon>
        <taxon>Formicinae</taxon>
        <taxon>Lasius</taxon>
        <taxon>Lasius</taxon>
    </lineage>
</organism>
<dbReference type="EMBL" id="LBMM01031531">
    <property type="protein sequence ID" value="KMQ81796.1"/>
    <property type="molecule type" value="Genomic_DNA"/>
</dbReference>
<evidence type="ECO:0000313" key="2">
    <source>
        <dbReference type="Proteomes" id="UP000036403"/>
    </source>
</evidence>
<dbReference type="OrthoDB" id="7555365at2759"/>